<feature type="domain" description="DNA methylase N-4/N-6" evidence="5">
    <location>
        <begin position="66"/>
        <end position="126"/>
    </location>
</feature>
<dbReference type="PROSITE" id="PS00092">
    <property type="entry name" value="N6_MTASE"/>
    <property type="match status" value="1"/>
</dbReference>
<sequence>MGAGKMELTKELLDCVRDIEGFPLGNDEDIIRLSDPPHYTACPNPFIKDFIEKYGKKYDEETDDYEVEPFAADVSEGKNDPIYNAHSYHTKVPPKAIMRYILHYTKPGDIVFDGFCGTGMTGVAAAMCENPDPEFKFKVETEFKKQGKKVEWGARRAILNDLSPAATFIAYNYNTPVDPEEFEKEAKKILEEVERECGWMYETIHVDEKGRPVLDVQGNPVKGRINYTVWSDVFICPNCSREIVFWEVAVDKEKGEVLEEFKCQSCGAIVKKANLERAKVTVYDKALKEYITQAKQVPVLINYSVNGKRYEKKPDEFDLRLIRKIEDADIPYWYPTEPMMFVGEKWGDTWRAGYHFGITHVHHFYTKRNLWVLSALYDKVNISGWLKNRLKFMFSSVAVMASKMSRYGERTGNVSGTLYIPSLVKDLNLIEYTKRKLWGPKGIILPIKLLNEYLNHDIFSVVSTNSSSELTNIPSNSIDYIFTDPPFGDNLMYSELNFIWEAWLRVFTNNKTEAVINKTQKKGLYEYQELMEKCFREMYRILKPGRWMTVEFHNSKNAVWNAIQEAILRAGFVIANVRVLDKKQGTFKQVTTTSAVKKDLIISAYKPKESFEKRFSLEAGTEEGVWDFIRQHLEMLPVVVVKDGKIEIVPERQKYLLYDAMIAFHIQRGLSIPMGAAEFYRGLEERFVERDGMYFLPNQVSKYDAKRMELELEEEQISLIIDEKSAIQWLILELEKKPQTYQEIQPKFLQIKHELKHEKLPELMDILKENFLQDEEGRWYVPDPTKQSDIEKLRMKNLLKEFEGYLNTKGKLKVFRTEAIRAGFKDLWQKKDYRTIVKVAERLPETVLQEDTTLLMYYDNALSKLGD</sequence>
<dbReference type="GO" id="GO:0008170">
    <property type="term" value="F:N-methyltransferase activity"/>
    <property type="evidence" value="ECO:0007669"/>
    <property type="project" value="InterPro"/>
</dbReference>
<evidence type="ECO:0000259" key="5">
    <source>
        <dbReference type="Pfam" id="PF01555"/>
    </source>
</evidence>
<protein>
    <recommendedName>
        <fullName evidence="5">DNA methylase N-4/N-6 domain-containing protein</fullName>
    </recommendedName>
</protein>
<feature type="domain" description="DNA methylase N-4/N-6" evidence="5">
    <location>
        <begin position="478"/>
        <end position="610"/>
    </location>
</feature>
<name>A0A0F5PME0_9THEO</name>
<dbReference type="GO" id="GO:0032259">
    <property type="term" value="P:methylation"/>
    <property type="evidence" value="ECO:0007669"/>
    <property type="project" value="UniProtKB-KW"/>
</dbReference>
<evidence type="ECO:0000256" key="2">
    <source>
        <dbReference type="ARBA" id="ARBA00022603"/>
    </source>
</evidence>
<dbReference type="Gene3D" id="3.40.50.150">
    <property type="entry name" value="Vaccinia Virus protein VP39"/>
    <property type="match status" value="2"/>
</dbReference>
<dbReference type="GO" id="GO:0003677">
    <property type="term" value="F:DNA binding"/>
    <property type="evidence" value="ECO:0007669"/>
    <property type="project" value="InterPro"/>
</dbReference>
<evidence type="ECO:0000313" key="7">
    <source>
        <dbReference type="Proteomes" id="UP000010146"/>
    </source>
</evidence>
<proteinExistence type="inferred from homology"/>
<evidence type="ECO:0000313" key="6">
    <source>
        <dbReference type="EMBL" id="KKC29837.1"/>
    </source>
</evidence>
<keyword evidence="2" id="KW-0489">Methyltransferase</keyword>
<reference evidence="6 7" key="2">
    <citation type="journal article" date="2015" name="BMC Genomics">
        <title>Analysis of three genomes within the thermophilic bacterial species Caldanaerobacter subterraneus with a focus on carbon monoxide dehydrogenase evolution and hydrolase diversity.</title>
        <authorList>
            <person name="Sant'Anna F.H."/>
            <person name="Lebedinsky A.V."/>
            <person name="Sokolova T.G."/>
            <person name="Robb F.T."/>
            <person name="Gonzalez J.M."/>
        </authorList>
    </citation>
    <scope>NUCLEOTIDE SEQUENCE [LARGE SCALE GENOMIC DNA]</scope>
    <source>
        <strain evidence="6 7">DSM 12653</strain>
    </source>
</reference>
<evidence type="ECO:0000256" key="4">
    <source>
        <dbReference type="ARBA" id="ARBA00022747"/>
    </source>
</evidence>
<keyword evidence="4" id="KW-0680">Restriction system</keyword>
<dbReference type="InterPro" id="IPR029063">
    <property type="entry name" value="SAM-dependent_MTases_sf"/>
</dbReference>
<comment type="similarity">
    <text evidence="1">Belongs to the N(4)/N(6)-methyltransferase family.</text>
</comment>
<keyword evidence="3" id="KW-0808">Transferase</keyword>
<dbReference type="AlphaFoldDB" id="A0A0F5PME0"/>
<accession>A0A0F5PME0</accession>
<evidence type="ECO:0000256" key="1">
    <source>
        <dbReference type="ARBA" id="ARBA00006594"/>
    </source>
</evidence>
<dbReference type="Pfam" id="PF01555">
    <property type="entry name" value="N6_N4_Mtase"/>
    <property type="match status" value="2"/>
</dbReference>
<reference evidence="6 7" key="1">
    <citation type="submission" date="2008-07" db="EMBL/GenBank/DDBJ databases">
        <authorList>
            <person name="Gonzalez J."/>
            <person name="Sokolova T."/>
            <person name="Ferriera S."/>
            <person name="Johnson J."/>
            <person name="Kravitz S."/>
            <person name="Beeson K."/>
            <person name="Sutton G."/>
            <person name="Rogers Y.-H."/>
            <person name="Friedman R."/>
            <person name="Frazier M."/>
            <person name="Venter J.C."/>
        </authorList>
    </citation>
    <scope>NUCLEOTIDE SEQUENCE [LARGE SCALE GENOMIC DNA]</scope>
    <source>
        <strain evidence="6 7">DSM 12653</strain>
    </source>
</reference>
<reference evidence="7" key="3">
    <citation type="submission" date="2015-02" db="EMBL/GenBank/DDBJ databases">
        <title>Genome analysis of three genomes within the thermophilic hydrogenogenic bacterial species Caldanaerobacter subterraneus.</title>
        <authorList>
            <person name="Sant'Anna F.H."/>
            <person name="Lebedinsky A."/>
            <person name="Sokolova T."/>
            <person name="Robb F.T."/>
            <person name="Gonzalez J.M."/>
        </authorList>
    </citation>
    <scope>NUCLEOTIDE SEQUENCE [LARGE SCALE GENOMIC DNA]</scope>
    <source>
        <strain evidence="7">DSM 12653</strain>
    </source>
</reference>
<dbReference type="EMBL" id="ABXP02000066">
    <property type="protein sequence ID" value="KKC29837.1"/>
    <property type="molecule type" value="Genomic_DNA"/>
</dbReference>
<comment type="caution">
    <text evidence="6">The sequence shown here is derived from an EMBL/GenBank/DDBJ whole genome shotgun (WGS) entry which is preliminary data.</text>
</comment>
<dbReference type="Proteomes" id="UP000010146">
    <property type="component" value="Unassembled WGS sequence"/>
</dbReference>
<evidence type="ECO:0000256" key="3">
    <source>
        <dbReference type="ARBA" id="ARBA00022679"/>
    </source>
</evidence>
<dbReference type="SUPFAM" id="SSF53335">
    <property type="entry name" value="S-adenosyl-L-methionine-dependent methyltransferases"/>
    <property type="match status" value="2"/>
</dbReference>
<dbReference type="InterPro" id="IPR002941">
    <property type="entry name" value="DNA_methylase_N4/N6"/>
</dbReference>
<dbReference type="GO" id="GO:0009307">
    <property type="term" value="P:DNA restriction-modification system"/>
    <property type="evidence" value="ECO:0007669"/>
    <property type="project" value="UniProtKB-KW"/>
</dbReference>
<gene>
    <name evidence="6" type="ORF">CDSM653_01066</name>
</gene>
<dbReference type="InterPro" id="IPR002052">
    <property type="entry name" value="DNA_methylase_N6_adenine_CS"/>
</dbReference>
<organism evidence="6 7">
    <name type="scientific">Caldanaerobacter subterraneus subsp. pacificus DSM 12653</name>
    <dbReference type="NCBI Taxonomy" id="391606"/>
    <lineage>
        <taxon>Bacteria</taxon>
        <taxon>Bacillati</taxon>
        <taxon>Bacillota</taxon>
        <taxon>Clostridia</taxon>
        <taxon>Thermoanaerobacterales</taxon>
        <taxon>Thermoanaerobacteraceae</taxon>
        <taxon>Caldanaerobacter</taxon>
    </lineage>
</organism>